<dbReference type="InterPro" id="IPR001610">
    <property type="entry name" value="PAC"/>
</dbReference>
<feature type="domain" description="Histidine kinase" evidence="6">
    <location>
        <begin position="633"/>
        <end position="840"/>
    </location>
</feature>
<dbReference type="InterPro" id="IPR013655">
    <property type="entry name" value="PAS_fold_3"/>
</dbReference>
<comment type="caution">
    <text evidence="9">The sequence shown here is derived from an EMBL/GenBank/DDBJ whole genome shotgun (WGS) entry which is preliminary data.</text>
</comment>
<accession>A0A9Q4C1D9</accession>
<dbReference type="Pfam" id="PF08447">
    <property type="entry name" value="PAS_3"/>
    <property type="match status" value="2"/>
</dbReference>
<dbReference type="InterPro" id="IPR004358">
    <property type="entry name" value="Sig_transdc_His_kin-like_C"/>
</dbReference>
<dbReference type="SUPFAM" id="SSF55785">
    <property type="entry name" value="PYP-like sensor domain (PAS domain)"/>
    <property type="match status" value="4"/>
</dbReference>
<dbReference type="SUPFAM" id="SSF55874">
    <property type="entry name" value="ATPase domain of HSP90 chaperone/DNA topoisomerase II/histidine kinase"/>
    <property type="match status" value="1"/>
</dbReference>
<organism evidence="9 10">
    <name type="scientific">Halorutilus salinus</name>
    <dbReference type="NCBI Taxonomy" id="2487751"/>
    <lineage>
        <taxon>Archaea</taxon>
        <taxon>Methanobacteriati</taxon>
        <taxon>Methanobacteriota</taxon>
        <taxon>Stenosarchaea group</taxon>
        <taxon>Halobacteria</taxon>
        <taxon>Halorutilales</taxon>
        <taxon>Halorutilaceae</taxon>
        <taxon>Halorutilus</taxon>
    </lineage>
</organism>
<proteinExistence type="predicted"/>
<evidence type="ECO:0000256" key="2">
    <source>
        <dbReference type="ARBA" id="ARBA00012438"/>
    </source>
</evidence>
<evidence type="ECO:0000313" key="9">
    <source>
        <dbReference type="EMBL" id="MCX2818157.1"/>
    </source>
</evidence>
<gene>
    <name evidence="9" type="ORF">EGH25_02170</name>
</gene>
<dbReference type="EC" id="2.7.13.3" evidence="2"/>
<sequence>MSNGDSKKPLALVAGKGEKLREVTEILTGGEGYRIETANPGKIEPYGDEPGCVVTDDAGLIEEVDGDGGIPTVLVSDGSTRVSDAVDAGATEYVETPVGDADGRLLRRRVERYIQDTREGQNRRGETEPQIAKRRHEAFFNDPDVPVAILDTDGNVLDANPKSAEYTEGEPDDFVGKPFWETDLWGTDERDPIMEKVRRASEGEYVGYEVEDTDAGAKGYVGTGSVRPVTDESGEVTSVIVSPRGATGGNEREAELERNRDLLKHTERISDTGGWELDVETGEQRWTDGTRGIHGVSDEYEPTVGDGIAFYHPDDRGRIERLVENCIQNAEPYDAKLRMVTADGEVRWVRTVGEPVEEDGEVTKIQGAIQDITELKRHETQLERYEKLWKKIPVGVCRVEADNSGRFLTANERMVEMTGAGSEEELLGLSTDDFWIDEEERKGLAERTEQNGWVTTERRFRSLDGRVVWARITVIAQDTDEDTVFDAVVQDITDRHQREEQLKKAQEIADIGSWYKNIPSDEIHWSDRLYDLWGVECEGSVDYGTFLEYIHPDDRGFVDSSWQEAKEGEPYDIEHRIVRDDGEERWMRETADVTFEDGEAVNAIGVVQDITERKQRENQIERRKQQVEFFNSLLRHEMLNSMTVIRGSTRTALDSLPQDHCVYEDLTRVYDRSDEIVDLINRVRSVLRRISGEGRELAQKNLSDTVEKRVASLENRHRVDTRLDLPGEVYVEADKFLGDVVDNILDNAVEHNDKDEPRVEVSVEQDSGTVTLRIADNGSGIPDERKEEVFRQGVTGKTGGKLGFGLYFVKSMVSEYGGEVRVEDNEPDGAVLVVELPTVDGVTRREVQG</sequence>
<dbReference type="Pfam" id="PF02518">
    <property type="entry name" value="HATPase_c"/>
    <property type="match status" value="1"/>
</dbReference>
<dbReference type="Gene3D" id="3.30.450.20">
    <property type="entry name" value="PAS domain"/>
    <property type="match status" value="4"/>
</dbReference>
<dbReference type="PRINTS" id="PR00344">
    <property type="entry name" value="BCTRLSENSOR"/>
</dbReference>
<dbReference type="PROSITE" id="PS50112">
    <property type="entry name" value="PAS"/>
    <property type="match status" value="2"/>
</dbReference>
<dbReference type="InterPro" id="IPR003594">
    <property type="entry name" value="HATPase_dom"/>
</dbReference>
<keyword evidence="5" id="KW-0418">Kinase</keyword>
<dbReference type="PANTHER" id="PTHR43304:SF1">
    <property type="entry name" value="PAC DOMAIN-CONTAINING PROTEIN"/>
    <property type="match status" value="1"/>
</dbReference>
<evidence type="ECO:0000256" key="4">
    <source>
        <dbReference type="ARBA" id="ARBA00022679"/>
    </source>
</evidence>
<dbReference type="PROSITE" id="PS50113">
    <property type="entry name" value="PAC"/>
    <property type="match status" value="3"/>
</dbReference>
<dbReference type="Proteomes" id="UP001149411">
    <property type="component" value="Unassembled WGS sequence"/>
</dbReference>
<evidence type="ECO:0000256" key="5">
    <source>
        <dbReference type="ARBA" id="ARBA00022777"/>
    </source>
</evidence>
<feature type="domain" description="PAS" evidence="7">
    <location>
        <begin position="132"/>
        <end position="204"/>
    </location>
</feature>
<dbReference type="InterPro" id="IPR036890">
    <property type="entry name" value="HATPase_C_sf"/>
</dbReference>
<dbReference type="PANTHER" id="PTHR43304">
    <property type="entry name" value="PHYTOCHROME-LIKE PROTEIN CPH1"/>
    <property type="match status" value="1"/>
</dbReference>
<dbReference type="PROSITE" id="PS50109">
    <property type="entry name" value="HIS_KIN"/>
    <property type="match status" value="1"/>
</dbReference>
<dbReference type="InterPro" id="IPR052162">
    <property type="entry name" value="Sensor_kinase/Photoreceptor"/>
</dbReference>
<keyword evidence="4" id="KW-0808">Transferase</keyword>
<dbReference type="GO" id="GO:0000155">
    <property type="term" value="F:phosphorelay sensor kinase activity"/>
    <property type="evidence" value="ECO:0007669"/>
    <property type="project" value="InterPro"/>
</dbReference>
<dbReference type="AlphaFoldDB" id="A0A9Q4C1D9"/>
<evidence type="ECO:0000259" key="8">
    <source>
        <dbReference type="PROSITE" id="PS50113"/>
    </source>
</evidence>
<feature type="domain" description="PAC" evidence="8">
    <location>
        <begin position="571"/>
        <end position="622"/>
    </location>
</feature>
<protein>
    <recommendedName>
        <fullName evidence="2">histidine kinase</fullName>
        <ecNumber evidence="2">2.7.13.3</ecNumber>
    </recommendedName>
</protein>
<keyword evidence="10" id="KW-1185">Reference proteome</keyword>
<evidence type="ECO:0000313" key="10">
    <source>
        <dbReference type="Proteomes" id="UP001149411"/>
    </source>
</evidence>
<dbReference type="SMART" id="SM00086">
    <property type="entry name" value="PAC"/>
    <property type="match status" value="3"/>
</dbReference>
<dbReference type="CDD" id="cd00082">
    <property type="entry name" value="HisKA"/>
    <property type="match status" value="1"/>
</dbReference>
<dbReference type="SMART" id="SM00387">
    <property type="entry name" value="HATPase_c"/>
    <property type="match status" value="1"/>
</dbReference>
<dbReference type="Gene3D" id="3.30.565.10">
    <property type="entry name" value="Histidine kinase-like ATPase, C-terminal domain"/>
    <property type="match status" value="1"/>
</dbReference>
<dbReference type="CDD" id="cd00130">
    <property type="entry name" value="PAS"/>
    <property type="match status" value="4"/>
</dbReference>
<dbReference type="Pfam" id="PF08448">
    <property type="entry name" value="PAS_4"/>
    <property type="match status" value="1"/>
</dbReference>
<dbReference type="InterPro" id="IPR000700">
    <property type="entry name" value="PAS-assoc_C"/>
</dbReference>
<dbReference type="RefSeq" id="WP_266085844.1">
    <property type="nucleotide sequence ID" value="NZ_RKLV01000002.1"/>
</dbReference>
<dbReference type="Pfam" id="PF13426">
    <property type="entry name" value="PAS_9"/>
    <property type="match status" value="1"/>
</dbReference>
<evidence type="ECO:0000259" key="7">
    <source>
        <dbReference type="PROSITE" id="PS50112"/>
    </source>
</evidence>
<reference evidence="9" key="1">
    <citation type="submission" date="2022-09" db="EMBL/GenBank/DDBJ databases">
        <title>Haloadaptaus new haloarchaeum isolated from saline soil.</title>
        <authorList>
            <person name="Duran-Viseras A."/>
            <person name="Sanchez-Porro C."/>
            <person name="Ventosa A."/>
        </authorList>
    </citation>
    <scope>NUCLEOTIDE SEQUENCE</scope>
    <source>
        <strain evidence="9">F3-133</strain>
    </source>
</reference>
<feature type="domain" description="PAC" evidence="8">
    <location>
        <begin position="454"/>
        <end position="504"/>
    </location>
</feature>
<evidence type="ECO:0000256" key="3">
    <source>
        <dbReference type="ARBA" id="ARBA00022553"/>
    </source>
</evidence>
<evidence type="ECO:0000259" key="6">
    <source>
        <dbReference type="PROSITE" id="PS50109"/>
    </source>
</evidence>
<feature type="domain" description="PAS" evidence="7">
    <location>
        <begin position="498"/>
        <end position="569"/>
    </location>
</feature>
<feature type="domain" description="PAC" evidence="8">
    <location>
        <begin position="333"/>
        <end position="384"/>
    </location>
</feature>
<dbReference type="InterPro" id="IPR003661">
    <property type="entry name" value="HisK_dim/P_dom"/>
</dbReference>
<dbReference type="NCBIfam" id="TIGR00229">
    <property type="entry name" value="sensory_box"/>
    <property type="match status" value="4"/>
</dbReference>
<dbReference type="CDD" id="cd00075">
    <property type="entry name" value="HATPase"/>
    <property type="match status" value="1"/>
</dbReference>
<keyword evidence="3" id="KW-0597">Phosphoprotein</keyword>
<dbReference type="InterPro" id="IPR000014">
    <property type="entry name" value="PAS"/>
</dbReference>
<dbReference type="SMART" id="SM00091">
    <property type="entry name" value="PAS"/>
    <property type="match status" value="3"/>
</dbReference>
<evidence type="ECO:0000256" key="1">
    <source>
        <dbReference type="ARBA" id="ARBA00000085"/>
    </source>
</evidence>
<comment type="catalytic activity">
    <reaction evidence="1">
        <text>ATP + protein L-histidine = ADP + protein N-phospho-L-histidine.</text>
        <dbReference type="EC" id="2.7.13.3"/>
    </reaction>
</comment>
<dbReference type="InterPro" id="IPR035965">
    <property type="entry name" value="PAS-like_dom_sf"/>
</dbReference>
<name>A0A9Q4C1D9_9EURY</name>
<dbReference type="InterPro" id="IPR013656">
    <property type="entry name" value="PAS_4"/>
</dbReference>
<dbReference type="EMBL" id="RKLV01000002">
    <property type="protein sequence ID" value="MCX2818157.1"/>
    <property type="molecule type" value="Genomic_DNA"/>
</dbReference>
<dbReference type="InterPro" id="IPR005467">
    <property type="entry name" value="His_kinase_dom"/>
</dbReference>
<dbReference type="Gene3D" id="2.10.70.100">
    <property type="match status" value="2"/>
</dbReference>